<dbReference type="PRINTS" id="PR00419">
    <property type="entry name" value="ADXRDTASE"/>
</dbReference>
<dbReference type="SUPFAM" id="SSF51905">
    <property type="entry name" value="FAD/NAD(P)-binding domain"/>
    <property type="match status" value="2"/>
</dbReference>
<keyword evidence="4" id="KW-0560">Oxidoreductase</keyword>
<sequence>MGSLNPKTFQVSRVAIVGAGPCGLAAAKYLRAQGAFDSVVIFEQQDEVGGIWNYSKIAPGQCHVPQKDPFYPPDSPVQSPSHAAPIFPSPMYDRLHANIPASLMQFSDQEFRKDSWVFPSREDIHEYLLKYAEDVRHLIKFCFHVNKISLEPAHGRDKWRLEAHSTVDGQAVDETFDAVVVANGHYSVPFIPDVKNITPFHRAHPSVVIHSKHYRTADAFRDAKTIIVGNGPSGLDIALQISKASKGKPLLSVRSPTPPARLAHTGCEEVQVIDEFLVEQRGVRFTDGRVETDVDAIVYCTGFLFSYPFLPDLQRKLITNGQGVHGLYKHLFKIQHPTLVFPALNMKSTPWPMSEAQAAIFSAVWSNNLQLPSAEEMERWSKELEEHEGEALHVFPQLGDGHYINELHDWAMKAKHVRKEPPRWDDELFWQRSVFAEAKLRFEQLGCKATTLDELGLHYDPEGGVAASILSNCDKAS</sequence>
<gene>
    <name evidence="5" type="ORF">TCAP_03517</name>
</gene>
<dbReference type="InterPro" id="IPR020946">
    <property type="entry name" value="Flavin_mOase-like"/>
</dbReference>
<dbReference type="GO" id="GO:0050660">
    <property type="term" value="F:flavin adenine dinucleotide binding"/>
    <property type="evidence" value="ECO:0007669"/>
    <property type="project" value="InterPro"/>
</dbReference>
<evidence type="ECO:0000256" key="2">
    <source>
        <dbReference type="ARBA" id="ARBA00022630"/>
    </source>
</evidence>
<protein>
    <submittedName>
        <fullName evidence="5">Thiol-specific monooxygenase</fullName>
    </submittedName>
</protein>
<keyword evidence="3" id="KW-0274">FAD</keyword>
<dbReference type="InterPro" id="IPR050346">
    <property type="entry name" value="FMO-like"/>
</dbReference>
<dbReference type="InterPro" id="IPR036188">
    <property type="entry name" value="FAD/NAD-bd_sf"/>
</dbReference>
<dbReference type="Pfam" id="PF00743">
    <property type="entry name" value="FMO-like"/>
    <property type="match status" value="2"/>
</dbReference>
<dbReference type="Gene3D" id="3.50.50.60">
    <property type="entry name" value="FAD/NAD(P)-binding domain"/>
    <property type="match status" value="2"/>
</dbReference>
<dbReference type="GO" id="GO:0050661">
    <property type="term" value="F:NADP binding"/>
    <property type="evidence" value="ECO:0007669"/>
    <property type="project" value="InterPro"/>
</dbReference>
<keyword evidence="2" id="KW-0285">Flavoprotein</keyword>
<dbReference type="OrthoDB" id="66881at2759"/>
<dbReference type="PANTHER" id="PTHR23023">
    <property type="entry name" value="DIMETHYLANILINE MONOOXYGENASE"/>
    <property type="match status" value="1"/>
</dbReference>
<evidence type="ECO:0000256" key="1">
    <source>
        <dbReference type="ARBA" id="ARBA00009183"/>
    </source>
</evidence>
<dbReference type="AlphaFoldDB" id="A0A2K3QGC2"/>
<organism evidence="5 6">
    <name type="scientific">Tolypocladium capitatum</name>
    <dbReference type="NCBI Taxonomy" id="45235"/>
    <lineage>
        <taxon>Eukaryota</taxon>
        <taxon>Fungi</taxon>
        <taxon>Dikarya</taxon>
        <taxon>Ascomycota</taxon>
        <taxon>Pezizomycotina</taxon>
        <taxon>Sordariomycetes</taxon>
        <taxon>Hypocreomycetidae</taxon>
        <taxon>Hypocreales</taxon>
        <taxon>Ophiocordycipitaceae</taxon>
        <taxon>Tolypocladium</taxon>
    </lineage>
</organism>
<comment type="caution">
    <text evidence="5">The sequence shown here is derived from an EMBL/GenBank/DDBJ whole genome shotgun (WGS) entry which is preliminary data.</text>
</comment>
<keyword evidence="5" id="KW-0503">Monooxygenase</keyword>
<proteinExistence type="inferred from homology"/>
<reference evidence="5 6" key="1">
    <citation type="submission" date="2017-08" db="EMBL/GenBank/DDBJ databases">
        <title>Harnessing the power of phylogenomics to disentangle the directionality and signatures of interkingdom host jumping in the parasitic fungal genus Tolypocladium.</title>
        <authorList>
            <person name="Quandt C.A."/>
            <person name="Patterson W."/>
            <person name="Spatafora J.W."/>
        </authorList>
    </citation>
    <scope>NUCLEOTIDE SEQUENCE [LARGE SCALE GENOMIC DNA]</scope>
    <source>
        <strain evidence="5 6">CBS 113982</strain>
    </source>
</reference>
<name>A0A2K3QGC2_9HYPO</name>
<evidence type="ECO:0000313" key="5">
    <source>
        <dbReference type="EMBL" id="PNY26555.1"/>
    </source>
</evidence>
<dbReference type="EMBL" id="NRSZ01000535">
    <property type="protein sequence ID" value="PNY26555.1"/>
    <property type="molecule type" value="Genomic_DNA"/>
</dbReference>
<evidence type="ECO:0000256" key="4">
    <source>
        <dbReference type="ARBA" id="ARBA00023002"/>
    </source>
</evidence>
<accession>A0A2K3QGC2</accession>
<evidence type="ECO:0000313" key="6">
    <source>
        <dbReference type="Proteomes" id="UP000236621"/>
    </source>
</evidence>
<dbReference type="GO" id="GO:0004499">
    <property type="term" value="F:N,N-dimethylaniline monooxygenase activity"/>
    <property type="evidence" value="ECO:0007669"/>
    <property type="project" value="InterPro"/>
</dbReference>
<dbReference type="STRING" id="45235.A0A2K3QGC2"/>
<keyword evidence="6" id="KW-1185">Reference proteome</keyword>
<dbReference type="Pfam" id="PF13450">
    <property type="entry name" value="NAD_binding_8"/>
    <property type="match status" value="1"/>
</dbReference>
<evidence type="ECO:0000256" key="3">
    <source>
        <dbReference type="ARBA" id="ARBA00022827"/>
    </source>
</evidence>
<dbReference type="Proteomes" id="UP000236621">
    <property type="component" value="Unassembled WGS sequence"/>
</dbReference>
<comment type="similarity">
    <text evidence="1">Belongs to the FMO family.</text>
</comment>